<comment type="caution">
    <text evidence="1">The sequence shown here is derived from an EMBL/GenBank/DDBJ whole genome shotgun (WGS) entry which is preliminary data.</text>
</comment>
<sequence>MTMEFCNRDDFQETVQELSAVLAKPEHYSQVVWKLEYLSRTDWYHFFGMIRSGVGSGVGHVYDRVDGQASNIPYDECVSIALGLHTNACISTYSGKRSVTTDILEEVETRGCIDAEVVRFGIEARTTEMGGRKVMAVTDIAFMGLSDVAQRKHITGITSDAPSLKWCRNRRFISALPIVSPTADFGFAGL</sequence>
<proteinExistence type="predicted"/>
<evidence type="ECO:0000313" key="1">
    <source>
        <dbReference type="EMBL" id="MQY46548.1"/>
    </source>
</evidence>
<dbReference type="AlphaFoldDB" id="A0A6A8A9G7"/>
<dbReference type="EMBL" id="WIXI01000041">
    <property type="protein sequence ID" value="MQY46548.1"/>
    <property type="molecule type" value="Genomic_DNA"/>
</dbReference>
<name>A0A6A8A9G7_9HYPH</name>
<keyword evidence="2" id="KW-1185">Reference proteome</keyword>
<dbReference type="Proteomes" id="UP000435138">
    <property type="component" value="Unassembled WGS sequence"/>
</dbReference>
<reference evidence="1 2" key="1">
    <citation type="submission" date="2019-11" db="EMBL/GenBank/DDBJ databases">
        <title>Genome analysis of Rhizobacterium cereale a novel genus and species isolated from maize roots in North Spain.</title>
        <authorList>
            <person name="Menendez E."/>
            <person name="Flores-Felix J.D."/>
            <person name="Ramirez-Bahena M.-H."/>
            <person name="Igual J.M."/>
            <person name="Garcia-Fraile P."/>
            <person name="Peix A."/>
            <person name="Velazquez E."/>
        </authorList>
    </citation>
    <scope>NUCLEOTIDE SEQUENCE [LARGE SCALE GENOMIC DNA]</scope>
    <source>
        <strain evidence="1 2">RZME27</strain>
    </source>
</reference>
<protein>
    <submittedName>
        <fullName evidence="1">Uncharacterized protein</fullName>
    </submittedName>
</protein>
<evidence type="ECO:0000313" key="2">
    <source>
        <dbReference type="Proteomes" id="UP000435138"/>
    </source>
</evidence>
<dbReference type="RefSeq" id="WP_153354037.1">
    <property type="nucleotide sequence ID" value="NZ_JAYKOO010000006.1"/>
</dbReference>
<organism evidence="1 2">
    <name type="scientific">Endobacterium cereale</name>
    <dbReference type="NCBI Taxonomy" id="2663029"/>
    <lineage>
        <taxon>Bacteria</taxon>
        <taxon>Pseudomonadati</taxon>
        <taxon>Pseudomonadota</taxon>
        <taxon>Alphaproteobacteria</taxon>
        <taxon>Hyphomicrobiales</taxon>
        <taxon>Rhizobiaceae</taxon>
        <taxon>Endobacterium</taxon>
    </lineage>
</organism>
<gene>
    <name evidence="1" type="ORF">GAO09_10885</name>
</gene>
<accession>A0A6A8A9G7</accession>